<feature type="domain" description="Quinate/shikimate 5-dehydrogenase/glutamyl-tRNA reductase" evidence="2">
    <location>
        <begin position="139"/>
        <end position="253"/>
    </location>
</feature>
<protein>
    <recommendedName>
        <fullName evidence="6">Glutamyl-tRNA reductase</fullName>
    </recommendedName>
</protein>
<evidence type="ECO:0000259" key="3">
    <source>
        <dbReference type="Pfam" id="PF05201"/>
    </source>
</evidence>
<dbReference type="InterPro" id="IPR015895">
    <property type="entry name" value="4pyrrol_synth_GluRdtase_N"/>
</dbReference>
<dbReference type="Gene3D" id="3.30.460.30">
    <property type="entry name" value="Glutamyl-tRNA reductase, N-terminal domain"/>
    <property type="match status" value="1"/>
</dbReference>
<evidence type="ECO:0000313" key="5">
    <source>
        <dbReference type="Proteomes" id="UP000443582"/>
    </source>
</evidence>
<dbReference type="Pfam" id="PF01488">
    <property type="entry name" value="Shikimate_DH"/>
    <property type="match status" value="1"/>
</dbReference>
<dbReference type="SUPFAM" id="SSF69742">
    <property type="entry name" value="Glutamyl tRNA-reductase catalytic, N-terminal domain"/>
    <property type="match status" value="1"/>
</dbReference>
<dbReference type="Proteomes" id="UP000443582">
    <property type="component" value="Unassembled WGS sequence"/>
</dbReference>
<dbReference type="RefSeq" id="WP_115363506.1">
    <property type="nucleotide sequence ID" value="NZ_QDKL01000003.1"/>
</dbReference>
<dbReference type="PANTHER" id="PTHR43120:SF1">
    <property type="entry name" value="GLUTAMYL-TRNA REDUCTASE 1, CHLOROPLASTIC"/>
    <property type="match status" value="1"/>
</dbReference>
<accession>A0ABY0IDM9</accession>
<dbReference type="Gene3D" id="3.40.50.720">
    <property type="entry name" value="NAD(P)-binding Rossmann-like Domain"/>
    <property type="match status" value="1"/>
</dbReference>
<proteinExistence type="predicted"/>
<name>A0ABY0IDM9_9BACT</name>
<reference evidence="5" key="1">
    <citation type="journal article" date="2019" name="Int. J. Syst. Evol. Microbiol.">
        <title>Halobacteriovorax valvorus sp. nov., a novel prokaryotic predator isolated from coastal seawater of China.</title>
        <authorList>
            <person name="Chen M.-X."/>
        </authorList>
    </citation>
    <scope>NUCLEOTIDE SEQUENCE [LARGE SCALE GENOMIC DNA]</scope>
    <source>
        <strain evidence="5">BL9</strain>
    </source>
</reference>
<feature type="domain" description="Glutamyl-tRNA reductase N-terminal" evidence="3">
    <location>
        <begin position="17"/>
        <end position="119"/>
    </location>
</feature>
<evidence type="ECO:0000259" key="2">
    <source>
        <dbReference type="Pfam" id="PF01488"/>
    </source>
</evidence>
<evidence type="ECO:0000256" key="1">
    <source>
        <dbReference type="ARBA" id="ARBA00022857"/>
    </source>
</evidence>
<keyword evidence="5" id="KW-1185">Reference proteome</keyword>
<dbReference type="InterPro" id="IPR036343">
    <property type="entry name" value="GluRdtase_N_sf"/>
</dbReference>
<organism evidence="4 5">
    <name type="scientific">Halobacteriovorax vibrionivorans</name>
    <dbReference type="NCBI Taxonomy" id="2152716"/>
    <lineage>
        <taxon>Bacteria</taxon>
        <taxon>Pseudomonadati</taxon>
        <taxon>Bdellovibrionota</taxon>
        <taxon>Bacteriovoracia</taxon>
        <taxon>Bacteriovoracales</taxon>
        <taxon>Halobacteriovoraceae</taxon>
        <taxon>Halobacteriovorax</taxon>
    </lineage>
</organism>
<comment type="caution">
    <text evidence="4">The sequence shown here is derived from an EMBL/GenBank/DDBJ whole genome shotgun (WGS) entry which is preliminary data.</text>
</comment>
<gene>
    <name evidence="4" type="ORF">DAY19_13900</name>
</gene>
<dbReference type="Pfam" id="PF05201">
    <property type="entry name" value="GlutR_N"/>
    <property type="match status" value="1"/>
</dbReference>
<dbReference type="InterPro" id="IPR036291">
    <property type="entry name" value="NAD(P)-bd_dom_sf"/>
</dbReference>
<evidence type="ECO:0000313" key="4">
    <source>
        <dbReference type="EMBL" id="RZF21068.1"/>
    </source>
</evidence>
<dbReference type="EMBL" id="QDKL01000003">
    <property type="protein sequence ID" value="RZF21068.1"/>
    <property type="molecule type" value="Genomic_DNA"/>
</dbReference>
<dbReference type="PANTHER" id="PTHR43120">
    <property type="entry name" value="GLUTAMYL-TRNA REDUCTASE 1, CHLOROPLASTIC"/>
    <property type="match status" value="1"/>
</dbReference>
<keyword evidence="1" id="KW-0521">NADP</keyword>
<sequence length="300" mass="34319">MLEKIHLLNIQTKSNEIPKRLLEMPGAFVLITCQRTIILTTTEFDSQDKALGTYHTSKQAYHFLLETICGLQSKLKGESEIVAQFKEAFANYLKEDIRSSVILRVLEKLFKDAKEVRKKHLVKIGQQSYAGIMRRIIQSKYETGDVLILGSGQLARDSIKHLMKKYNIYISARNPQKVQALIEEFPNVNIQTVKWRDFDSYYKFNSHVNTIGSNDTIFADEHFRGHCPNNSVFVDLGSPSAIQTEYDKQHGVYRLGDILNHGKVLNEKKTEKIDQAKLAIQDLVERRAKHLAIANTRAAI</sequence>
<evidence type="ECO:0008006" key="6">
    <source>
        <dbReference type="Google" id="ProtNLM"/>
    </source>
</evidence>
<dbReference type="SUPFAM" id="SSF51735">
    <property type="entry name" value="NAD(P)-binding Rossmann-fold domains"/>
    <property type="match status" value="1"/>
</dbReference>
<dbReference type="InterPro" id="IPR006151">
    <property type="entry name" value="Shikm_DH/Glu-tRNA_Rdtase"/>
</dbReference>